<evidence type="ECO:0000256" key="2">
    <source>
        <dbReference type="ARBA" id="ARBA00004613"/>
    </source>
</evidence>
<evidence type="ECO:0000256" key="12">
    <source>
        <dbReference type="ARBA" id="ARBA00044502"/>
    </source>
</evidence>
<feature type="domain" description="Auxiliary Activity family 9 catalytic" evidence="16">
    <location>
        <begin position="23"/>
        <end position="234"/>
    </location>
</feature>
<name>A0A3N4IQQ3_ASCIM</name>
<evidence type="ECO:0000256" key="15">
    <source>
        <dbReference type="SAM" id="SignalP"/>
    </source>
</evidence>
<dbReference type="Pfam" id="PF03443">
    <property type="entry name" value="AA9"/>
    <property type="match status" value="1"/>
</dbReference>
<keyword evidence="4" id="KW-0479">Metal-binding</keyword>
<keyword evidence="18" id="KW-1185">Reference proteome</keyword>
<evidence type="ECO:0000256" key="10">
    <source>
        <dbReference type="ARBA" id="ARBA00023277"/>
    </source>
</evidence>
<dbReference type="Proteomes" id="UP000275078">
    <property type="component" value="Unassembled WGS sequence"/>
</dbReference>
<evidence type="ECO:0000313" key="17">
    <source>
        <dbReference type="EMBL" id="RPA88116.1"/>
    </source>
</evidence>
<evidence type="ECO:0000313" key="18">
    <source>
        <dbReference type="Proteomes" id="UP000275078"/>
    </source>
</evidence>
<dbReference type="GO" id="GO:0005576">
    <property type="term" value="C:extracellular region"/>
    <property type="evidence" value="ECO:0007669"/>
    <property type="project" value="UniProtKB-SubCell"/>
</dbReference>
<keyword evidence="11" id="KW-0624">Polysaccharide degradation</keyword>
<dbReference type="GO" id="GO:0016787">
    <property type="term" value="F:hydrolase activity"/>
    <property type="evidence" value="ECO:0007669"/>
    <property type="project" value="UniProtKB-KW"/>
</dbReference>
<reference evidence="17 18" key="1">
    <citation type="journal article" date="2018" name="Nat. Ecol. Evol.">
        <title>Pezizomycetes genomes reveal the molecular basis of ectomycorrhizal truffle lifestyle.</title>
        <authorList>
            <person name="Murat C."/>
            <person name="Payen T."/>
            <person name="Noel B."/>
            <person name="Kuo A."/>
            <person name="Morin E."/>
            <person name="Chen J."/>
            <person name="Kohler A."/>
            <person name="Krizsan K."/>
            <person name="Balestrini R."/>
            <person name="Da Silva C."/>
            <person name="Montanini B."/>
            <person name="Hainaut M."/>
            <person name="Levati E."/>
            <person name="Barry K.W."/>
            <person name="Belfiori B."/>
            <person name="Cichocki N."/>
            <person name="Clum A."/>
            <person name="Dockter R.B."/>
            <person name="Fauchery L."/>
            <person name="Guy J."/>
            <person name="Iotti M."/>
            <person name="Le Tacon F."/>
            <person name="Lindquist E.A."/>
            <person name="Lipzen A."/>
            <person name="Malagnac F."/>
            <person name="Mello A."/>
            <person name="Molinier V."/>
            <person name="Miyauchi S."/>
            <person name="Poulain J."/>
            <person name="Riccioni C."/>
            <person name="Rubini A."/>
            <person name="Sitrit Y."/>
            <person name="Splivallo R."/>
            <person name="Traeger S."/>
            <person name="Wang M."/>
            <person name="Zifcakova L."/>
            <person name="Wipf D."/>
            <person name="Zambonelli A."/>
            <person name="Paolocci F."/>
            <person name="Nowrousian M."/>
            <person name="Ottonello S."/>
            <person name="Baldrian P."/>
            <person name="Spatafora J.W."/>
            <person name="Henrissat B."/>
            <person name="Nagy L.G."/>
            <person name="Aury J.M."/>
            <person name="Wincker P."/>
            <person name="Grigoriev I.V."/>
            <person name="Bonfante P."/>
            <person name="Martin F.M."/>
        </authorList>
    </citation>
    <scope>NUCLEOTIDE SEQUENCE [LARGE SCALE GENOMIC DNA]</scope>
    <source>
        <strain evidence="17 18">RN42</strain>
    </source>
</reference>
<keyword evidence="10" id="KW-0119">Carbohydrate metabolism</keyword>
<dbReference type="GO" id="GO:0004497">
    <property type="term" value="F:monooxygenase activity"/>
    <property type="evidence" value="ECO:0007669"/>
    <property type="project" value="UniProtKB-KW"/>
</dbReference>
<keyword evidence="17" id="KW-0378">Hydrolase</keyword>
<keyword evidence="9" id="KW-1015">Disulfide bond</keyword>
<comment type="similarity">
    <text evidence="12">Belongs to the polysaccharide monooxygenase AA9 family.</text>
</comment>
<evidence type="ECO:0000256" key="1">
    <source>
        <dbReference type="ARBA" id="ARBA00001973"/>
    </source>
</evidence>
<dbReference type="Gene3D" id="2.70.50.70">
    <property type="match status" value="1"/>
</dbReference>
<comment type="subcellular location">
    <subcellularLocation>
        <location evidence="2">Secreted</location>
    </subcellularLocation>
</comment>
<accession>A0A3N4IQQ3</accession>
<proteinExistence type="inferred from homology"/>
<dbReference type="InterPro" id="IPR005103">
    <property type="entry name" value="AA9_LPMO"/>
</dbReference>
<dbReference type="PANTHER" id="PTHR33353:SF6">
    <property type="entry name" value="ENDOGLUCANASE IV"/>
    <property type="match status" value="1"/>
</dbReference>
<evidence type="ECO:0000259" key="16">
    <source>
        <dbReference type="Pfam" id="PF03443"/>
    </source>
</evidence>
<keyword evidence="8" id="KW-0503">Monooxygenase</keyword>
<evidence type="ECO:0000256" key="4">
    <source>
        <dbReference type="ARBA" id="ARBA00022723"/>
    </source>
</evidence>
<dbReference type="AlphaFoldDB" id="A0A3N4IQQ3"/>
<dbReference type="PANTHER" id="PTHR33353">
    <property type="entry name" value="PUTATIVE (AFU_ORTHOLOGUE AFUA_1G12560)-RELATED"/>
    <property type="match status" value="1"/>
</dbReference>
<comment type="cofactor">
    <cofactor evidence="1">
        <name>Cu(2+)</name>
        <dbReference type="ChEBI" id="CHEBI:29036"/>
    </cofactor>
</comment>
<dbReference type="EMBL" id="ML119645">
    <property type="protein sequence ID" value="RPA88116.1"/>
    <property type="molecule type" value="Genomic_DNA"/>
</dbReference>
<keyword evidence="15" id="KW-0732">Signal</keyword>
<dbReference type="STRING" id="1160509.A0A3N4IQQ3"/>
<feature type="signal peptide" evidence="15">
    <location>
        <begin position="1"/>
        <end position="22"/>
    </location>
</feature>
<keyword evidence="3" id="KW-0964">Secreted</keyword>
<evidence type="ECO:0000256" key="5">
    <source>
        <dbReference type="ARBA" id="ARBA00023001"/>
    </source>
</evidence>
<sequence length="248" mass="26504">MKTTFLASVIAAVTYLAAPVVGHGYVSEATIGGVKYSGYLPYSDPYYNPPNKRIFRKIAGNGPVEDVTSIDVQCGGWQNSGSEPAALHAPAPAGSSITLQWTQWPDSHRGPVATYLAKCPGNCTTFNPESSKVWFKIAHEGKRADGTWASDDFIYNKPYNFKLPASLAPGNYIVRHELIALHAAWTYPGIQVYPSCFQITVTGSGSATGPAEKVAFPGAYTGSSPGMVYDIYQGTGPYTIPGPAVWQG</sequence>
<gene>
    <name evidence="17" type="ORF">BJ508DRAFT_232730</name>
</gene>
<dbReference type="GO" id="GO:0046872">
    <property type="term" value="F:metal ion binding"/>
    <property type="evidence" value="ECO:0007669"/>
    <property type="project" value="UniProtKB-KW"/>
</dbReference>
<dbReference type="EC" id="1.14.99.56" evidence="14"/>
<evidence type="ECO:0000256" key="6">
    <source>
        <dbReference type="ARBA" id="ARBA00023002"/>
    </source>
</evidence>
<evidence type="ECO:0000256" key="14">
    <source>
        <dbReference type="ARBA" id="ARBA00047174"/>
    </source>
</evidence>
<dbReference type="CDD" id="cd21175">
    <property type="entry name" value="LPMO_AA9"/>
    <property type="match status" value="1"/>
</dbReference>
<protein>
    <recommendedName>
        <fullName evidence="14">lytic cellulose monooxygenase (C4-dehydrogenating)</fullName>
        <ecNumber evidence="14">1.14.99.56</ecNumber>
    </recommendedName>
</protein>
<evidence type="ECO:0000256" key="8">
    <source>
        <dbReference type="ARBA" id="ARBA00023033"/>
    </source>
</evidence>
<organism evidence="17 18">
    <name type="scientific">Ascobolus immersus RN42</name>
    <dbReference type="NCBI Taxonomy" id="1160509"/>
    <lineage>
        <taxon>Eukaryota</taxon>
        <taxon>Fungi</taxon>
        <taxon>Dikarya</taxon>
        <taxon>Ascomycota</taxon>
        <taxon>Pezizomycotina</taxon>
        <taxon>Pezizomycetes</taxon>
        <taxon>Pezizales</taxon>
        <taxon>Ascobolaceae</taxon>
        <taxon>Ascobolus</taxon>
    </lineage>
</organism>
<evidence type="ECO:0000256" key="11">
    <source>
        <dbReference type="ARBA" id="ARBA00023326"/>
    </source>
</evidence>
<dbReference type="GO" id="GO:0030245">
    <property type="term" value="P:cellulose catabolic process"/>
    <property type="evidence" value="ECO:0007669"/>
    <property type="project" value="UniProtKB-KW"/>
</dbReference>
<evidence type="ECO:0000256" key="9">
    <source>
        <dbReference type="ARBA" id="ARBA00023157"/>
    </source>
</evidence>
<evidence type="ECO:0000256" key="3">
    <source>
        <dbReference type="ARBA" id="ARBA00022525"/>
    </source>
</evidence>
<dbReference type="InterPro" id="IPR049892">
    <property type="entry name" value="AA9"/>
</dbReference>
<keyword evidence="5" id="KW-0136">Cellulose degradation</keyword>
<keyword evidence="7" id="KW-0186">Copper</keyword>
<comment type="catalytic activity">
    <reaction evidence="13">
        <text>[(1-&gt;4)-beta-D-glucosyl]n+m + reduced acceptor + O2 = 4-dehydro-beta-D-glucosyl-[(1-&gt;4)-beta-D-glucosyl]n-1 + [(1-&gt;4)-beta-D-glucosyl]m + acceptor + H2O.</text>
        <dbReference type="EC" id="1.14.99.56"/>
    </reaction>
</comment>
<feature type="chain" id="PRO_5018070395" description="lytic cellulose monooxygenase (C4-dehydrogenating)" evidence="15">
    <location>
        <begin position="23"/>
        <end position="248"/>
    </location>
</feature>
<evidence type="ECO:0000256" key="7">
    <source>
        <dbReference type="ARBA" id="ARBA00023008"/>
    </source>
</evidence>
<evidence type="ECO:0000256" key="13">
    <source>
        <dbReference type="ARBA" id="ARBA00045077"/>
    </source>
</evidence>
<keyword evidence="6" id="KW-0560">Oxidoreductase</keyword>
<dbReference type="OrthoDB" id="4849160at2759"/>